<proteinExistence type="inferred from homology"/>
<feature type="domain" description="Radical SAM core" evidence="8">
    <location>
        <begin position="92"/>
        <end position="323"/>
    </location>
</feature>
<sequence length="505" mass="59154">MNLEANKRYGVLFDTRVGSDYFYDAGTGKVTSCSCEDVQVIKKILNGEVDVQKACELNREFGEFVRKENLFKCPEEQVFLYPSLEEFHEIMESSCEQIIIELTDACNLRCKYCIYNEHHPEFRGFGYKNISFEIAKKGIDYILRNLKRDRIALTFYGGEPLINFNTMKKCIEYTRNRYPKLKLDIGFTTNLTLLTKEMVDYFNSLDSLYILCSLDGPKEYHDENRIDKNGKGSYDDAMRGLRLLLNRFDFEDNLNKSLSINCVVNPPYSKEKFEKISEHFYIKESLPKSITLRYAYLDRGNMEINPNEKIISDDIDGKLEASPMEEWAMDSFIESEEKDEFFSYISQDMLRVAKRMKSDNDIIESTYLHGNCIPGQRRIYLTVDGKFRTCERVGNIPELGNVDNGYNYSKVYQKFIVDYANYFKNVCKNCWGQSMCSVCYESTMDQNGIKNKVEDIICPSSKRVMLDALKNYYRAMEEDPDMLEEYISKYAKRQAEEESYQKYEI</sequence>
<dbReference type="SFLD" id="SFLDS00029">
    <property type="entry name" value="Radical_SAM"/>
    <property type="match status" value="1"/>
</dbReference>
<dbReference type="PANTHER" id="PTHR43273">
    <property type="entry name" value="ANAEROBIC SULFATASE-MATURATING ENZYME HOMOLOG ASLB-RELATED"/>
    <property type="match status" value="1"/>
</dbReference>
<name>A0ABV1J5B3_9FIRM</name>
<dbReference type="InterPro" id="IPR013785">
    <property type="entry name" value="Aldolase_TIM"/>
</dbReference>
<dbReference type="PROSITE" id="PS01305">
    <property type="entry name" value="MOAA_NIFB_PQQE"/>
    <property type="match status" value="1"/>
</dbReference>
<dbReference type="RefSeq" id="WP_349053718.1">
    <property type="nucleotide sequence ID" value="NZ_JBBNPS010000006.1"/>
</dbReference>
<dbReference type="PANTHER" id="PTHR43273:SF3">
    <property type="entry name" value="ANAEROBIC SULFATASE-MATURATING ENZYME HOMOLOG ASLB-RELATED"/>
    <property type="match status" value="1"/>
</dbReference>
<evidence type="ECO:0000256" key="6">
    <source>
        <dbReference type="ARBA" id="ARBA00023014"/>
    </source>
</evidence>
<keyword evidence="10" id="KW-1185">Reference proteome</keyword>
<keyword evidence="3" id="KW-0949">S-adenosyl-L-methionine</keyword>
<dbReference type="Pfam" id="PF04055">
    <property type="entry name" value="Radical_SAM"/>
    <property type="match status" value="1"/>
</dbReference>
<accession>A0ABV1J5B3</accession>
<dbReference type="CDD" id="cd01335">
    <property type="entry name" value="Radical_SAM"/>
    <property type="match status" value="1"/>
</dbReference>
<dbReference type="SFLD" id="SFLDG01384">
    <property type="entry name" value="thioether_bond_formation_requi"/>
    <property type="match status" value="1"/>
</dbReference>
<evidence type="ECO:0000313" key="9">
    <source>
        <dbReference type="EMBL" id="MEQ3353370.1"/>
    </source>
</evidence>
<evidence type="ECO:0000256" key="1">
    <source>
        <dbReference type="ARBA" id="ARBA00001966"/>
    </source>
</evidence>
<organism evidence="9 10">
    <name type="scientific">Aedoeadaptatus acetigenes</name>
    <dbReference type="NCBI Taxonomy" id="2981723"/>
    <lineage>
        <taxon>Bacteria</taxon>
        <taxon>Bacillati</taxon>
        <taxon>Bacillota</taxon>
        <taxon>Tissierellia</taxon>
        <taxon>Tissierellales</taxon>
        <taxon>Peptoniphilaceae</taxon>
        <taxon>Aedoeadaptatus</taxon>
    </lineage>
</organism>
<keyword evidence="4" id="KW-0479">Metal-binding</keyword>
<dbReference type="EMBL" id="JBBNPS010000006">
    <property type="protein sequence ID" value="MEQ3353370.1"/>
    <property type="molecule type" value="Genomic_DNA"/>
</dbReference>
<evidence type="ECO:0000313" key="10">
    <source>
        <dbReference type="Proteomes" id="UP001481872"/>
    </source>
</evidence>
<evidence type="ECO:0000256" key="5">
    <source>
        <dbReference type="ARBA" id="ARBA00023004"/>
    </source>
</evidence>
<evidence type="ECO:0000256" key="3">
    <source>
        <dbReference type="ARBA" id="ARBA00022691"/>
    </source>
</evidence>
<protein>
    <submittedName>
        <fullName evidence="9">Radical SAM protein</fullName>
    </submittedName>
</protein>
<gene>
    <name evidence="9" type="ORF">AAA081_03515</name>
</gene>
<comment type="cofactor">
    <cofactor evidence="1">
        <name>[4Fe-4S] cluster</name>
        <dbReference type="ChEBI" id="CHEBI:49883"/>
    </cofactor>
</comment>
<evidence type="ECO:0000256" key="7">
    <source>
        <dbReference type="ARBA" id="ARBA00023601"/>
    </source>
</evidence>
<dbReference type="InterPro" id="IPR007197">
    <property type="entry name" value="rSAM"/>
</dbReference>
<dbReference type="Gene3D" id="3.20.20.70">
    <property type="entry name" value="Aldolase class I"/>
    <property type="match status" value="1"/>
</dbReference>
<evidence type="ECO:0000259" key="8">
    <source>
        <dbReference type="PROSITE" id="PS51918"/>
    </source>
</evidence>
<evidence type="ECO:0000256" key="4">
    <source>
        <dbReference type="ARBA" id="ARBA00022723"/>
    </source>
</evidence>
<evidence type="ECO:0000256" key="2">
    <source>
        <dbReference type="ARBA" id="ARBA00022485"/>
    </source>
</evidence>
<dbReference type="Proteomes" id="UP001481872">
    <property type="component" value="Unassembled WGS sequence"/>
</dbReference>
<dbReference type="SFLD" id="SFLDG01067">
    <property type="entry name" value="SPASM/twitch_domain_containing"/>
    <property type="match status" value="1"/>
</dbReference>
<dbReference type="InterPro" id="IPR058240">
    <property type="entry name" value="rSAM_sf"/>
</dbReference>
<dbReference type="PROSITE" id="PS51918">
    <property type="entry name" value="RADICAL_SAM"/>
    <property type="match status" value="1"/>
</dbReference>
<dbReference type="SFLD" id="SFLDG01386">
    <property type="entry name" value="main_SPASM_domain-containing"/>
    <property type="match status" value="1"/>
</dbReference>
<comment type="caution">
    <text evidence="9">The sequence shown here is derived from an EMBL/GenBank/DDBJ whole genome shotgun (WGS) entry which is preliminary data.</text>
</comment>
<keyword evidence="2" id="KW-0004">4Fe-4S</keyword>
<comment type="similarity">
    <text evidence="7">Belongs to the radical SAM superfamily. Anaerobic sulfatase-maturating enzyme family.</text>
</comment>
<reference evidence="9 10" key="1">
    <citation type="submission" date="2024-04" db="EMBL/GenBank/DDBJ databases">
        <title>Human intestinal bacterial collection.</title>
        <authorList>
            <person name="Pauvert C."/>
            <person name="Hitch T.C.A."/>
            <person name="Clavel T."/>
        </authorList>
    </citation>
    <scope>NUCLEOTIDE SEQUENCE [LARGE SCALE GENOMIC DNA]</scope>
    <source>
        <strain evidence="9 10">CLA-SR-H026</strain>
    </source>
</reference>
<keyword evidence="6" id="KW-0411">Iron-sulfur</keyword>
<dbReference type="InterPro" id="IPR023867">
    <property type="entry name" value="Sulphatase_maturase_rSAM"/>
</dbReference>
<keyword evidence="5" id="KW-0408">Iron</keyword>
<dbReference type="InterPro" id="IPR000385">
    <property type="entry name" value="MoaA_NifB_PqqE_Fe-S-bd_CS"/>
</dbReference>
<dbReference type="SUPFAM" id="SSF102114">
    <property type="entry name" value="Radical SAM enzymes"/>
    <property type="match status" value="1"/>
</dbReference>